<dbReference type="Pfam" id="PF00036">
    <property type="entry name" value="EF-hand_1"/>
    <property type="match status" value="1"/>
</dbReference>
<evidence type="ECO:0000313" key="2">
    <source>
        <dbReference type="EMBL" id="MCF7569289.1"/>
    </source>
</evidence>
<dbReference type="GO" id="GO:0005509">
    <property type="term" value="F:calcium ion binding"/>
    <property type="evidence" value="ECO:0007669"/>
    <property type="project" value="InterPro"/>
</dbReference>
<sequence length="27" mass="3237">MEGYDKDNDGYINWREFKTAVNKINKS</sequence>
<dbReference type="Proteomes" id="UP001199795">
    <property type="component" value="Unassembled WGS sequence"/>
</dbReference>
<evidence type="ECO:0000313" key="3">
    <source>
        <dbReference type="Proteomes" id="UP001199795"/>
    </source>
</evidence>
<organism evidence="2 3">
    <name type="scientific">Wocania arenilitoris</name>
    <dbReference type="NCBI Taxonomy" id="2044858"/>
    <lineage>
        <taxon>Bacteria</taxon>
        <taxon>Pseudomonadati</taxon>
        <taxon>Bacteroidota</taxon>
        <taxon>Flavobacteriia</taxon>
        <taxon>Flavobacteriales</taxon>
        <taxon>Flavobacteriaceae</taxon>
        <taxon>Wocania</taxon>
    </lineage>
</organism>
<dbReference type="AlphaFoldDB" id="A0AAE3JMF7"/>
<dbReference type="PROSITE" id="PS50222">
    <property type="entry name" value="EF_HAND_2"/>
    <property type="match status" value="1"/>
</dbReference>
<dbReference type="InterPro" id="IPR011992">
    <property type="entry name" value="EF-hand-dom_pair"/>
</dbReference>
<comment type="caution">
    <text evidence="2">The sequence shown here is derived from an EMBL/GenBank/DDBJ whole genome shotgun (WGS) entry which is preliminary data.</text>
</comment>
<dbReference type="SUPFAM" id="SSF47473">
    <property type="entry name" value="EF-hand"/>
    <property type="match status" value="1"/>
</dbReference>
<proteinExistence type="predicted"/>
<accession>A0AAE3JMF7</accession>
<reference evidence="2" key="1">
    <citation type="submission" date="2022-01" db="EMBL/GenBank/DDBJ databases">
        <title>Draft genome sequence of Sabulilitoribacter arenilitoris KCTC 52401.</title>
        <authorList>
            <person name="Oh J.-S."/>
        </authorList>
    </citation>
    <scope>NUCLEOTIDE SEQUENCE</scope>
    <source>
        <strain evidence="2">HMF6543</strain>
    </source>
</reference>
<dbReference type="Gene3D" id="1.10.238.10">
    <property type="entry name" value="EF-hand"/>
    <property type="match status" value="1"/>
</dbReference>
<dbReference type="RefSeq" id="WP_237240676.1">
    <property type="nucleotide sequence ID" value="NZ_JAKKDU010000017.1"/>
</dbReference>
<feature type="domain" description="EF-hand" evidence="1">
    <location>
        <begin position="1"/>
        <end position="27"/>
    </location>
</feature>
<dbReference type="EMBL" id="JAKKDU010000017">
    <property type="protein sequence ID" value="MCF7569289.1"/>
    <property type="molecule type" value="Genomic_DNA"/>
</dbReference>
<protein>
    <submittedName>
        <fullName evidence="2">EF-hand domain-containing protein</fullName>
    </submittedName>
</protein>
<keyword evidence="3" id="KW-1185">Reference proteome</keyword>
<evidence type="ECO:0000259" key="1">
    <source>
        <dbReference type="PROSITE" id="PS50222"/>
    </source>
</evidence>
<name>A0AAE3JMF7_9FLAO</name>
<gene>
    <name evidence="2" type="ORF">L3X37_13080</name>
</gene>
<dbReference type="InterPro" id="IPR018247">
    <property type="entry name" value="EF_Hand_1_Ca_BS"/>
</dbReference>
<dbReference type="PROSITE" id="PS00018">
    <property type="entry name" value="EF_HAND_1"/>
    <property type="match status" value="1"/>
</dbReference>
<dbReference type="InterPro" id="IPR002048">
    <property type="entry name" value="EF_hand_dom"/>
</dbReference>